<evidence type="ECO:0000313" key="3">
    <source>
        <dbReference type="Proteomes" id="UP000299102"/>
    </source>
</evidence>
<evidence type="ECO:0000256" key="1">
    <source>
        <dbReference type="SAM" id="MobiDB-lite"/>
    </source>
</evidence>
<accession>A0A4C1SD94</accession>
<proteinExistence type="predicted"/>
<name>A0A4C1SD94_EUMVA</name>
<dbReference type="EMBL" id="BGZK01000002">
    <property type="protein sequence ID" value="GBO99167.1"/>
    <property type="molecule type" value="Genomic_DNA"/>
</dbReference>
<sequence>MTKLTQQACLYNPAAPGISDETLSHQLKDAPSSSGCVGKLHLPRARDEGQEPAARTSHRRQRQRSIQYRMY</sequence>
<reference evidence="2 3" key="1">
    <citation type="journal article" date="2019" name="Commun. Biol.">
        <title>The bagworm genome reveals a unique fibroin gene that provides high tensile strength.</title>
        <authorList>
            <person name="Kono N."/>
            <person name="Nakamura H."/>
            <person name="Ohtoshi R."/>
            <person name="Tomita M."/>
            <person name="Numata K."/>
            <person name="Arakawa K."/>
        </authorList>
    </citation>
    <scope>NUCLEOTIDE SEQUENCE [LARGE SCALE GENOMIC DNA]</scope>
</reference>
<comment type="caution">
    <text evidence="2">The sequence shown here is derived from an EMBL/GenBank/DDBJ whole genome shotgun (WGS) entry which is preliminary data.</text>
</comment>
<protein>
    <submittedName>
        <fullName evidence="2">Uncharacterized protein</fullName>
    </submittedName>
</protein>
<gene>
    <name evidence="2" type="ORF">EVAR_474_1</name>
</gene>
<feature type="region of interest" description="Disordered" evidence="1">
    <location>
        <begin position="42"/>
        <end position="71"/>
    </location>
</feature>
<keyword evidence="3" id="KW-1185">Reference proteome</keyword>
<organism evidence="2 3">
    <name type="scientific">Eumeta variegata</name>
    <name type="common">Bagworm moth</name>
    <name type="synonym">Eumeta japonica</name>
    <dbReference type="NCBI Taxonomy" id="151549"/>
    <lineage>
        <taxon>Eukaryota</taxon>
        <taxon>Metazoa</taxon>
        <taxon>Ecdysozoa</taxon>
        <taxon>Arthropoda</taxon>
        <taxon>Hexapoda</taxon>
        <taxon>Insecta</taxon>
        <taxon>Pterygota</taxon>
        <taxon>Neoptera</taxon>
        <taxon>Endopterygota</taxon>
        <taxon>Lepidoptera</taxon>
        <taxon>Glossata</taxon>
        <taxon>Ditrysia</taxon>
        <taxon>Tineoidea</taxon>
        <taxon>Psychidae</taxon>
        <taxon>Oiketicinae</taxon>
        <taxon>Eumeta</taxon>
    </lineage>
</organism>
<dbReference type="Proteomes" id="UP000299102">
    <property type="component" value="Unassembled WGS sequence"/>
</dbReference>
<dbReference type="AlphaFoldDB" id="A0A4C1SD94"/>
<evidence type="ECO:0000313" key="2">
    <source>
        <dbReference type="EMBL" id="GBO99167.1"/>
    </source>
</evidence>